<accession>A0A517ZJX7</accession>
<dbReference type="SUPFAM" id="SSF52540">
    <property type="entry name" value="P-loop containing nucleoside triphosphate hydrolases"/>
    <property type="match status" value="1"/>
</dbReference>
<name>A0A517ZJX7_9PLAN</name>
<protein>
    <recommendedName>
        <fullName evidence="3">Sulfotransferase family protein</fullName>
    </recommendedName>
</protein>
<sequence length="271" mass="31364">MQNTMILGTGRSGTSMVTACFRNTGAFFGDQLIKATPANPFGYYESQDINGLNNKIIFRLLYPRGTYRLRRFIYPSTHYDWRAFWAVLPYAARAVRVQPDERALIEQLCANQPFCFKDPRFSATLSTWKPYLPANTRFLIVFRCPFRTVDSMLRDAQESYDPHLAFKRPALLQTWIRTYTRLLRWAENDPRFLLVDSDQILAGEGHSELESFVECELDFTQIDPNVRRSKKTVTENNRLEAKAGRLHRLLQSVARQHLGERADRNGVIATS</sequence>
<evidence type="ECO:0000313" key="2">
    <source>
        <dbReference type="Proteomes" id="UP000319383"/>
    </source>
</evidence>
<evidence type="ECO:0008006" key="3">
    <source>
        <dbReference type="Google" id="ProtNLM"/>
    </source>
</evidence>
<keyword evidence="2" id="KW-1185">Reference proteome</keyword>
<dbReference type="Proteomes" id="UP000319383">
    <property type="component" value="Chromosome"/>
</dbReference>
<dbReference type="EMBL" id="CP036276">
    <property type="protein sequence ID" value="QDU42784.1"/>
    <property type="molecule type" value="Genomic_DNA"/>
</dbReference>
<dbReference type="KEGG" id="sdyn:Mal52_12520"/>
<gene>
    <name evidence="1" type="ORF">Mal52_12520</name>
</gene>
<dbReference type="InterPro" id="IPR027417">
    <property type="entry name" value="P-loop_NTPase"/>
</dbReference>
<dbReference type="AlphaFoldDB" id="A0A517ZJX7"/>
<dbReference type="Gene3D" id="3.40.50.300">
    <property type="entry name" value="P-loop containing nucleotide triphosphate hydrolases"/>
    <property type="match status" value="1"/>
</dbReference>
<reference evidence="1 2" key="1">
    <citation type="submission" date="2019-02" db="EMBL/GenBank/DDBJ databases">
        <title>Deep-cultivation of Planctomycetes and their phenomic and genomic characterization uncovers novel biology.</title>
        <authorList>
            <person name="Wiegand S."/>
            <person name="Jogler M."/>
            <person name="Boedeker C."/>
            <person name="Pinto D."/>
            <person name="Vollmers J."/>
            <person name="Rivas-Marin E."/>
            <person name="Kohn T."/>
            <person name="Peeters S.H."/>
            <person name="Heuer A."/>
            <person name="Rast P."/>
            <person name="Oberbeckmann S."/>
            <person name="Bunk B."/>
            <person name="Jeske O."/>
            <person name="Meyerdierks A."/>
            <person name="Storesund J.E."/>
            <person name="Kallscheuer N."/>
            <person name="Luecker S."/>
            <person name="Lage O.M."/>
            <person name="Pohl T."/>
            <person name="Merkel B.J."/>
            <person name="Hornburger P."/>
            <person name="Mueller R.-W."/>
            <person name="Bruemmer F."/>
            <person name="Labrenz M."/>
            <person name="Spormann A.M."/>
            <person name="Op den Camp H."/>
            <person name="Overmann J."/>
            <person name="Amann R."/>
            <person name="Jetten M.S.M."/>
            <person name="Mascher T."/>
            <person name="Medema M.H."/>
            <person name="Devos D.P."/>
            <person name="Kaster A.-K."/>
            <person name="Ovreas L."/>
            <person name="Rohde M."/>
            <person name="Galperin M.Y."/>
            <person name="Jogler C."/>
        </authorList>
    </citation>
    <scope>NUCLEOTIDE SEQUENCE [LARGE SCALE GENOMIC DNA]</scope>
    <source>
        <strain evidence="1 2">Mal52</strain>
    </source>
</reference>
<evidence type="ECO:0000313" key="1">
    <source>
        <dbReference type="EMBL" id="QDU42784.1"/>
    </source>
</evidence>
<dbReference type="RefSeq" id="WP_145374792.1">
    <property type="nucleotide sequence ID" value="NZ_CP036276.1"/>
</dbReference>
<organism evidence="1 2">
    <name type="scientific">Symmachiella dynata</name>
    <dbReference type="NCBI Taxonomy" id="2527995"/>
    <lineage>
        <taxon>Bacteria</taxon>
        <taxon>Pseudomonadati</taxon>
        <taxon>Planctomycetota</taxon>
        <taxon>Planctomycetia</taxon>
        <taxon>Planctomycetales</taxon>
        <taxon>Planctomycetaceae</taxon>
        <taxon>Symmachiella</taxon>
    </lineage>
</organism>
<proteinExistence type="predicted"/>